<evidence type="ECO:0000256" key="3">
    <source>
        <dbReference type="ARBA" id="ARBA00022989"/>
    </source>
</evidence>
<evidence type="ECO:0000259" key="6">
    <source>
        <dbReference type="PROSITE" id="PS50850"/>
    </source>
</evidence>
<feature type="transmembrane region" description="Helical" evidence="5">
    <location>
        <begin position="318"/>
        <end position="339"/>
    </location>
</feature>
<dbReference type="OrthoDB" id="8120565at2759"/>
<evidence type="ECO:0000256" key="1">
    <source>
        <dbReference type="ARBA" id="ARBA00004141"/>
    </source>
</evidence>
<dbReference type="InterPro" id="IPR005828">
    <property type="entry name" value="MFS_sugar_transport-like"/>
</dbReference>
<dbReference type="PRINTS" id="PR00171">
    <property type="entry name" value="SUGRTRNSPORT"/>
</dbReference>
<feature type="transmembrane region" description="Helical" evidence="5">
    <location>
        <begin position="110"/>
        <end position="131"/>
    </location>
</feature>
<organism evidence="7 8">
    <name type="scientific">Dictyocaulus viviparus</name>
    <name type="common">Bovine lungworm</name>
    <dbReference type="NCBI Taxonomy" id="29172"/>
    <lineage>
        <taxon>Eukaryota</taxon>
        <taxon>Metazoa</taxon>
        <taxon>Ecdysozoa</taxon>
        <taxon>Nematoda</taxon>
        <taxon>Chromadorea</taxon>
        <taxon>Rhabditida</taxon>
        <taxon>Rhabditina</taxon>
        <taxon>Rhabditomorpha</taxon>
        <taxon>Strongyloidea</taxon>
        <taxon>Metastrongylidae</taxon>
        <taxon>Dictyocaulus</taxon>
    </lineage>
</organism>
<keyword evidence="3 5" id="KW-1133">Transmembrane helix</keyword>
<dbReference type="PROSITE" id="PS50850">
    <property type="entry name" value="MFS"/>
    <property type="match status" value="1"/>
</dbReference>
<dbReference type="Gene3D" id="1.20.1250.20">
    <property type="entry name" value="MFS general substrate transporter like domains"/>
    <property type="match status" value="1"/>
</dbReference>
<gene>
    <name evidence="7" type="ORF">DICVIV_07215</name>
</gene>
<feature type="transmembrane region" description="Helical" evidence="5">
    <location>
        <begin position="418"/>
        <end position="440"/>
    </location>
</feature>
<feature type="domain" description="Major facilitator superfamily (MFS) profile" evidence="6">
    <location>
        <begin position="30"/>
        <end position="475"/>
    </location>
</feature>
<dbReference type="Pfam" id="PF00083">
    <property type="entry name" value="Sugar_tr"/>
    <property type="match status" value="1"/>
</dbReference>
<dbReference type="InterPro" id="IPR020846">
    <property type="entry name" value="MFS_dom"/>
</dbReference>
<keyword evidence="2 5" id="KW-0812">Transmembrane</keyword>
<feature type="transmembrane region" description="Helical" evidence="5">
    <location>
        <begin position="78"/>
        <end position="98"/>
    </location>
</feature>
<keyword evidence="8" id="KW-1185">Reference proteome</keyword>
<feature type="transmembrane region" description="Helical" evidence="5">
    <location>
        <begin position="351"/>
        <end position="374"/>
    </location>
</feature>
<dbReference type="InterPro" id="IPR045263">
    <property type="entry name" value="GLUT"/>
</dbReference>
<feature type="transmembrane region" description="Helical" evidence="5">
    <location>
        <begin position="171"/>
        <end position="190"/>
    </location>
</feature>
<dbReference type="InterPro" id="IPR036259">
    <property type="entry name" value="MFS_trans_sf"/>
</dbReference>
<evidence type="ECO:0000256" key="4">
    <source>
        <dbReference type="ARBA" id="ARBA00023136"/>
    </source>
</evidence>
<keyword evidence="4 5" id="KW-0472">Membrane</keyword>
<dbReference type="PROSITE" id="PS00216">
    <property type="entry name" value="SUGAR_TRANSPORT_1"/>
    <property type="match status" value="1"/>
</dbReference>
<feature type="transmembrane region" description="Helical" evidence="5">
    <location>
        <begin position="202"/>
        <end position="222"/>
    </location>
</feature>
<dbReference type="STRING" id="29172.A0A0D8XWK9"/>
<feature type="transmembrane region" description="Helical" evidence="5">
    <location>
        <begin position="380"/>
        <end position="406"/>
    </location>
</feature>
<dbReference type="InterPro" id="IPR003663">
    <property type="entry name" value="Sugar/inositol_transpt"/>
</dbReference>
<dbReference type="Proteomes" id="UP000053766">
    <property type="component" value="Unassembled WGS sequence"/>
</dbReference>
<name>A0A0D8XWK9_DICVI</name>
<reference evidence="8" key="2">
    <citation type="journal article" date="2016" name="Sci. Rep.">
        <title>Dictyocaulus viviparus genome, variome and transcriptome elucidate lungworm biology and support future intervention.</title>
        <authorList>
            <person name="McNulty S.N."/>
            <person name="Strube C."/>
            <person name="Rosa B.A."/>
            <person name="Martin J.C."/>
            <person name="Tyagi R."/>
            <person name="Choi Y.J."/>
            <person name="Wang Q."/>
            <person name="Hallsworth Pepin K."/>
            <person name="Zhang X."/>
            <person name="Ozersky P."/>
            <person name="Wilson R.K."/>
            <person name="Sternberg P.W."/>
            <person name="Gasser R.B."/>
            <person name="Mitreva M."/>
        </authorList>
    </citation>
    <scope>NUCLEOTIDE SEQUENCE [LARGE SCALE GENOMIC DNA]</scope>
    <source>
        <strain evidence="8">HannoverDv2000</strain>
    </source>
</reference>
<feature type="transmembrane region" description="Helical" evidence="5">
    <location>
        <begin position="137"/>
        <end position="159"/>
    </location>
</feature>
<reference evidence="7 8" key="1">
    <citation type="submission" date="2013-11" db="EMBL/GenBank/DDBJ databases">
        <title>Draft genome of the bovine lungworm Dictyocaulus viviparus.</title>
        <authorList>
            <person name="Mitreva M."/>
        </authorList>
    </citation>
    <scope>NUCLEOTIDE SEQUENCE [LARGE SCALE GENOMIC DNA]</scope>
    <source>
        <strain evidence="7 8">HannoverDv2000</strain>
    </source>
</reference>
<dbReference type="SUPFAM" id="SSF103473">
    <property type="entry name" value="MFS general substrate transporter"/>
    <property type="match status" value="1"/>
</dbReference>
<evidence type="ECO:0000256" key="2">
    <source>
        <dbReference type="ARBA" id="ARBA00022692"/>
    </source>
</evidence>
<evidence type="ECO:0000313" key="7">
    <source>
        <dbReference type="EMBL" id="KJH46726.1"/>
    </source>
</evidence>
<feature type="transmembrane region" description="Helical" evidence="5">
    <location>
        <begin position="24"/>
        <end position="43"/>
    </location>
</feature>
<proteinExistence type="predicted"/>
<comment type="subcellular location">
    <subcellularLocation>
        <location evidence="1">Membrane</location>
        <topology evidence="1">Multi-pass membrane protein</topology>
    </subcellularLocation>
</comment>
<protein>
    <submittedName>
        <fullName evidence="7">Transporter, major facilitator family protein</fullName>
    </submittedName>
</protein>
<sequence length="509" mass="56114">MGRSGETKETCDGKPISQSQWPSWHLSLTALLVSIGGGFNFGYQLLITNPAQEAFIQFLNLSYIEFHGVQEDRKSYEYIWGVIVSSFFWGATVGALLIQTIADCFGRKIGIILTFFAQLICLTLEIVSYYINSYILYSISRIVLGIAISVCLGIGPMFIIECSPVACRGMISMVTGIMLQVGIVVGSIYAMPEVWGTVNSWWLIYALELGITVITTLFMVFVPESPSFLASQKKTDLAESSFIYYHGIDTSETKVLLEQFQTGNENHRSIGLFEIFTNKDWLRGFLLSSVVMGGTILSGVAVVNAFTFEILLSVGLNAFQASIANVIICFMAAVGAVLSGRLVEKLGRRPLLLSTFSAVAVINLIFAGLMYLFRWTTENWVGWCIVVAICAFNLVFAAGPGSLCFIVPGELVGQEARAATYTWVTIILNGIRSVLLAGYFPIRANLGESLSYFLLFVPPCVVTLVICYYWLPETAGKTPEEVRHVMQTRAKTRKRGVSSEIGMEFLLSK</sequence>
<feature type="transmembrane region" description="Helical" evidence="5">
    <location>
        <begin position="452"/>
        <end position="471"/>
    </location>
</feature>
<accession>A0A0D8XWK9</accession>
<evidence type="ECO:0000256" key="5">
    <source>
        <dbReference type="SAM" id="Phobius"/>
    </source>
</evidence>
<dbReference type="PANTHER" id="PTHR23503">
    <property type="entry name" value="SOLUTE CARRIER FAMILY 2"/>
    <property type="match status" value="1"/>
</dbReference>
<feature type="transmembrane region" description="Helical" evidence="5">
    <location>
        <begin position="285"/>
        <end position="306"/>
    </location>
</feature>
<dbReference type="EMBL" id="KN716338">
    <property type="protein sequence ID" value="KJH46726.1"/>
    <property type="molecule type" value="Genomic_DNA"/>
</dbReference>
<dbReference type="GO" id="GO:0015149">
    <property type="term" value="F:hexose transmembrane transporter activity"/>
    <property type="evidence" value="ECO:0007669"/>
    <property type="project" value="TreeGrafter"/>
</dbReference>
<evidence type="ECO:0000313" key="8">
    <source>
        <dbReference type="Proteomes" id="UP000053766"/>
    </source>
</evidence>
<dbReference type="AlphaFoldDB" id="A0A0D8XWK9"/>
<dbReference type="GO" id="GO:0016020">
    <property type="term" value="C:membrane"/>
    <property type="evidence" value="ECO:0007669"/>
    <property type="project" value="UniProtKB-SubCell"/>
</dbReference>
<dbReference type="InterPro" id="IPR005829">
    <property type="entry name" value="Sugar_transporter_CS"/>
</dbReference>
<dbReference type="PANTHER" id="PTHR23503:SF96">
    <property type="entry name" value="MAJOR FACILITATOR SUPERFAMILY (MFS) PROFILE DOMAIN-CONTAINING PROTEIN"/>
    <property type="match status" value="1"/>
</dbReference>